<dbReference type="EMBL" id="PVLF01000004">
    <property type="protein sequence ID" value="PRH82943.1"/>
    <property type="molecule type" value="Genomic_DNA"/>
</dbReference>
<dbReference type="SUPFAM" id="SSF53756">
    <property type="entry name" value="UDP-Glycosyltransferase/glycogen phosphorylase"/>
    <property type="match status" value="1"/>
</dbReference>
<organism evidence="2 3">
    <name type="scientific">Arenimonas caeni</name>
    <dbReference type="NCBI Taxonomy" id="2058085"/>
    <lineage>
        <taxon>Bacteria</taxon>
        <taxon>Pseudomonadati</taxon>
        <taxon>Pseudomonadota</taxon>
        <taxon>Gammaproteobacteria</taxon>
        <taxon>Lysobacterales</taxon>
        <taxon>Lysobacteraceae</taxon>
        <taxon>Arenimonas</taxon>
    </lineage>
</organism>
<accession>A0A2P6MAC3</accession>
<dbReference type="Gene3D" id="3.40.50.2000">
    <property type="entry name" value="Glycogen Phosphorylase B"/>
    <property type="match status" value="1"/>
</dbReference>
<evidence type="ECO:0008006" key="4">
    <source>
        <dbReference type="Google" id="ProtNLM"/>
    </source>
</evidence>
<evidence type="ECO:0000313" key="2">
    <source>
        <dbReference type="EMBL" id="PRH82943.1"/>
    </source>
</evidence>
<name>A0A2P6MAC3_9GAMM</name>
<keyword evidence="3" id="KW-1185">Reference proteome</keyword>
<proteinExistence type="predicted"/>
<feature type="region of interest" description="Disordered" evidence="1">
    <location>
        <begin position="70"/>
        <end position="91"/>
    </location>
</feature>
<evidence type="ECO:0000313" key="3">
    <source>
        <dbReference type="Proteomes" id="UP000241736"/>
    </source>
</evidence>
<dbReference type="RefSeq" id="WP_106989851.1">
    <property type="nucleotide sequence ID" value="NZ_KZ679086.1"/>
</dbReference>
<sequence length="465" mass="51100">MSPADEIASLKAQLEQRRAGDEAVPALLAEVDYARRRIAWLEHERDQMAAELAQGAGLARRLADFARDGGEWKPQTGAGVPDAPPQGGSLDWRGFRERALAPGRRYRGIWVQESSIDWNHSLYQRPQHMALALARRGWLVVYHTTNASHDRVEGWRELLPNLWLTNDPACDAIEGAVRSVYNTSYGQPLHTLKLRPRGTRIVFEVVDHLDVRILGTEDRVRQQSALQAWAFDEGADLVVATARALHEPARAVLGDGRCVLVPNGVDVRHYRNPARLGAPVDPRIAAFRERFGRLVGYFGAIAPWLDVEAIAGLARLRPEIGFVFIGPDYQGAASRFPQADNLLATGPLPYADLPANGRCFHACLIPFEDGEVAHTTSPLKLFEYFALGKPVVVSHNLSECLGFDGVFAGTGAQGLSEAIDQALVAATQPGFAARMAAQADANSWDERARVLEDALARTPPRRQRA</sequence>
<protein>
    <recommendedName>
        <fullName evidence="4">Glycosyl transferase</fullName>
    </recommendedName>
</protein>
<reference evidence="2 3" key="1">
    <citation type="submission" date="2018-03" db="EMBL/GenBank/DDBJ databases">
        <title>Arenimonas caeni sp. nov., isolated from activated sludge.</title>
        <authorList>
            <person name="Liu H."/>
        </authorList>
    </citation>
    <scope>NUCLEOTIDE SEQUENCE [LARGE SCALE GENOMIC DNA]</scope>
    <source>
        <strain evidence="3">z29</strain>
    </source>
</reference>
<dbReference type="Proteomes" id="UP000241736">
    <property type="component" value="Unassembled WGS sequence"/>
</dbReference>
<comment type="caution">
    <text evidence="2">The sequence shown here is derived from an EMBL/GenBank/DDBJ whole genome shotgun (WGS) entry which is preliminary data.</text>
</comment>
<dbReference type="OrthoDB" id="9179784at2"/>
<gene>
    <name evidence="2" type="ORF">C6N40_04680</name>
</gene>
<dbReference type="AlphaFoldDB" id="A0A2P6MAC3"/>
<evidence type="ECO:0000256" key="1">
    <source>
        <dbReference type="SAM" id="MobiDB-lite"/>
    </source>
</evidence>